<dbReference type="RefSeq" id="WP_204202612.1">
    <property type="nucleotide sequence ID" value="NZ_JAFELM010000021.1"/>
</dbReference>
<evidence type="ECO:0000313" key="3">
    <source>
        <dbReference type="Proteomes" id="UP001518925"/>
    </source>
</evidence>
<dbReference type="CDD" id="cd00118">
    <property type="entry name" value="LysM"/>
    <property type="match status" value="1"/>
</dbReference>
<evidence type="ECO:0000313" key="2">
    <source>
        <dbReference type="EMBL" id="MBM6617232.1"/>
    </source>
</evidence>
<keyword evidence="3" id="KW-1185">Reference proteome</keyword>
<dbReference type="InterPro" id="IPR018392">
    <property type="entry name" value="LysM"/>
</dbReference>
<dbReference type="InterPro" id="IPR036779">
    <property type="entry name" value="LysM_dom_sf"/>
</dbReference>
<protein>
    <submittedName>
        <fullName evidence="2">LysM peptidoglycan-binding domain-containing protein</fullName>
    </submittedName>
</protein>
<dbReference type="PROSITE" id="PS51782">
    <property type="entry name" value="LYSM"/>
    <property type="match status" value="1"/>
</dbReference>
<evidence type="ECO:0000259" key="1">
    <source>
        <dbReference type="PROSITE" id="PS51782"/>
    </source>
</evidence>
<organism evidence="2 3">
    <name type="scientific">Bacillus suaedaesalsae</name>
    <dbReference type="NCBI Taxonomy" id="2810349"/>
    <lineage>
        <taxon>Bacteria</taxon>
        <taxon>Bacillati</taxon>
        <taxon>Bacillota</taxon>
        <taxon>Bacilli</taxon>
        <taxon>Bacillales</taxon>
        <taxon>Bacillaceae</taxon>
        <taxon>Bacillus</taxon>
    </lineage>
</organism>
<reference evidence="2 3" key="1">
    <citation type="submission" date="2021-02" db="EMBL/GenBank/DDBJ databases">
        <title>Bacillus sp. RD4P76, an endophyte from a halophyte.</title>
        <authorList>
            <person name="Sun J.-Q."/>
        </authorList>
    </citation>
    <scope>NUCLEOTIDE SEQUENCE [LARGE SCALE GENOMIC DNA]</scope>
    <source>
        <strain evidence="2 3">RD4P76</strain>
    </source>
</reference>
<dbReference type="EMBL" id="JAFELM010000021">
    <property type="protein sequence ID" value="MBM6617232.1"/>
    <property type="molecule type" value="Genomic_DNA"/>
</dbReference>
<feature type="domain" description="LysM" evidence="1">
    <location>
        <begin position="53"/>
        <end position="105"/>
    </location>
</feature>
<dbReference type="Proteomes" id="UP001518925">
    <property type="component" value="Unassembled WGS sequence"/>
</dbReference>
<dbReference type="Gene3D" id="3.10.350.10">
    <property type="entry name" value="LysM domain"/>
    <property type="match status" value="1"/>
</dbReference>
<accession>A0ABS2DFL6</accession>
<gene>
    <name evidence="2" type="ORF">JR050_06030</name>
</gene>
<comment type="caution">
    <text evidence="2">The sequence shown here is derived from an EMBL/GenBank/DDBJ whole genome shotgun (WGS) entry which is preliminary data.</text>
</comment>
<sequence>MKKLLILLISVLVIYCIYVDLQSGTLPLSQVASAQEKEIKSDKQEKKNNTTYIEVTVKPGDTVLSILEKNLKGDLPVSITTVVKDFVDLNKVEPEKIQIGKKYKIPMYQ</sequence>
<name>A0ABS2DFL6_9BACI</name>
<proteinExistence type="predicted"/>